<protein>
    <submittedName>
        <fullName evidence="1">Uncharacterized protein</fullName>
    </submittedName>
</protein>
<name>A0A9I9EEW1_CUCME</name>
<dbReference type="EnsemblPlants" id="MELO3C032834.2.1">
    <property type="protein sequence ID" value="MELO3C032834.2.1"/>
    <property type="gene ID" value="MELO3C032834.2"/>
</dbReference>
<organism evidence="1">
    <name type="scientific">Cucumis melo</name>
    <name type="common">Muskmelon</name>
    <dbReference type="NCBI Taxonomy" id="3656"/>
    <lineage>
        <taxon>Eukaryota</taxon>
        <taxon>Viridiplantae</taxon>
        <taxon>Streptophyta</taxon>
        <taxon>Embryophyta</taxon>
        <taxon>Tracheophyta</taxon>
        <taxon>Spermatophyta</taxon>
        <taxon>Magnoliopsida</taxon>
        <taxon>eudicotyledons</taxon>
        <taxon>Gunneridae</taxon>
        <taxon>Pentapetalae</taxon>
        <taxon>rosids</taxon>
        <taxon>fabids</taxon>
        <taxon>Cucurbitales</taxon>
        <taxon>Cucurbitaceae</taxon>
        <taxon>Benincaseae</taxon>
        <taxon>Cucumis</taxon>
    </lineage>
</organism>
<reference evidence="1" key="1">
    <citation type="submission" date="2023-03" db="UniProtKB">
        <authorList>
            <consortium name="EnsemblPlants"/>
        </authorList>
    </citation>
    <scope>IDENTIFICATION</scope>
</reference>
<dbReference type="AlphaFoldDB" id="A0A9I9EEW1"/>
<accession>A0A9I9EEW1</accession>
<sequence>MRDVQLAKEAGSSCSNLLEKRMSLKSLFPWQRSGGIGPDTRLGRSPSACGISPLKSFSIKLKSVNSFRLYKSDGIVPKQILKVRHVPNVLWQSPGEIRFGNIQVFQIQQQRKFRRNPTGKGIEDVQELELGNPSSKVRKLKNGGGESPNKAVATQIQMDQAGQVLDFRGNIAREITLRQIQGSDFS</sequence>
<dbReference type="Gramene" id="MELO3C032834.2.1">
    <property type="protein sequence ID" value="MELO3C032834.2.1"/>
    <property type="gene ID" value="MELO3C032834.2"/>
</dbReference>
<evidence type="ECO:0000313" key="1">
    <source>
        <dbReference type="EnsemblPlants" id="MELO3C032834.2.1"/>
    </source>
</evidence>
<proteinExistence type="predicted"/>